<evidence type="ECO:0000259" key="8">
    <source>
        <dbReference type="PROSITE" id="PS50076"/>
    </source>
</evidence>
<keyword evidence="2 5" id="KW-0863">Zinc-finger</keyword>
<dbReference type="PROSITE" id="PS00636">
    <property type="entry name" value="DNAJ_1"/>
    <property type="match status" value="1"/>
</dbReference>
<dbReference type="SUPFAM" id="SSF57667">
    <property type="entry name" value="beta-beta-alpha zinc fingers"/>
    <property type="match status" value="1"/>
</dbReference>
<dbReference type="KEGG" id="aten:116293373"/>
<dbReference type="InterPro" id="IPR013087">
    <property type="entry name" value="Znf_C2H2_type"/>
</dbReference>
<feature type="compositionally biased region" description="Basic and acidic residues" evidence="7">
    <location>
        <begin position="504"/>
        <end position="530"/>
    </location>
</feature>
<dbReference type="GO" id="GO:0005737">
    <property type="term" value="C:cytoplasm"/>
    <property type="evidence" value="ECO:0007669"/>
    <property type="project" value="TreeGrafter"/>
</dbReference>
<evidence type="ECO:0000256" key="7">
    <source>
        <dbReference type="SAM" id="MobiDB-lite"/>
    </source>
</evidence>
<feature type="domain" description="J" evidence="8">
    <location>
        <begin position="4"/>
        <end position="70"/>
    </location>
</feature>
<dbReference type="PROSITE" id="PS00028">
    <property type="entry name" value="ZINC_FINGER_C2H2_1"/>
    <property type="match status" value="2"/>
</dbReference>
<evidence type="ECO:0000256" key="3">
    <source>
        <dbReference type="ARBA" id="ARBA00022833"/>
    </source>
</evidence>
<dbReference type="Proteomes" id="UP000515163">
    <property type="component" value="Unplaced"/>
</dbReference>
<dbReference type="InterPro" id="IPR036869">
    <property type="entry name" value="J_dom_sf"/>
</dbReference>
<feature type="compositionally biased region" description="Basic and acidic residues" evidence="7">
    <location>
        <begin position="580"/>
        <end position="595"/>
    </location>
</feature>
<gene>
    <name evidence="11" type="primary">LOC116293373</name>
</gene>
<sequence length="606" mass="70512">MRRCNYEILGVERDATDDEIKKAYRKIALKWHPDKNPENVEECTKIFAEIQQAYEVLSDPQERAWYDKHREQILRGGEDYVDNGINLMSYFSSSAYSGFGDDKHGFYAVYSGVFKTIAEEDAEFIPDADEFLLEVPEFGQSDSDYEEVVQEFYGFWQSYCTKKSFTWCEKYDIREAPNRRTMRLMEKENKKIRDAMKRDRNEEIRALVAFVKKRDKRVKLYVERLKEMDDKRKKIAEEKKREARREREKMFKEYEAQEWHSMSGLEKDLADMDTHLDSEFGKDNDVSGDQSGEEKDVVEEQYYCVACDKPFKSEKALINHEKSRKHKEKVALLKIELEAQLKEMDGVNQEDDNEYKEVVDTEQAFLSERRESMEQVNMDPKNSNAAKDDVKDFVSVGELELADSLDLIDLKIKTTNKFKVKEKQGKSRKLSKIREADEIHVEEGKDKDETGRSSKNENSVRKISIQRQKGFDDSYDNVSENGNIAIQNIDANVDEFSNTNSDCQNHDSEKESSLKDQETSNQEGHDETHAADSASSTAHNSANSKQNIHAKKTSEDHACNVCKEAFATRNKLFQHIKEQGHALRVENTNDKEQTKQGRKKKGKKKR</sequence>
<dbReference type="PRINTS" id="PR00625">
    <property type="entry name" value="JDOMAIN"/>
</dbReference>
<proteinExistence type="predicted"/>
<evidence type="ECO:0000313" key="10">
    <source>
        <dbReference type="Proteomes" id="UP000515163"/>
    </source>
</evidence>
<name>A0A6P8HJU3_ACTTE</name>
<keyword evidence="6" id="KW-0175">Coiled coil</keyword>
<dbReference type="FunFam" id="1.10.287.110:FF:000046">
    <property type="entry name" value="dnaJ homolog subfamily C member 21"/>
    <property type="match status" value="1"/>
</dbReference>
<dbReference type="Gene3D" id="3.30.160.60">
    <property type="entry name" value="Classic Zinc Finger"/>
    <property type="match status" value="1"/>
</dbReference>
<evidence type="ECO:0000256" key="6">
    <source>
        <dbReference type="SAM" id="Coils"/>
    </source>
</evidence>
<dbReference type="PANTHER" id="PTHR44029:SF1">
    <property type="entry name" value="DNAJ HOMOLOG SUBFAMILY C MEMBER 21"/>
    <property type="match status" value="1"/>
</dbReference>
<dbReference type="InterPro" id="IPR001623">
    <property type="entry name" value="DnaJ_domain"/>
</dbReference>
<dbReference type="PROSITE" id="PS50157">
    <property type="entry name" value="ZINC_FINGER_C2H2_2"/>
    <property type="match status" value="2"/>
</dbReference>
<dbReference type="SUPFAM" id="SSF46565">
    <property type="entry name" value="Chaperone J-domain"/>
    <property type="match status" value="1"/>
</dbReference>
<feature type="region of interest" description="Disordered" evidence="7">
    <location>
        <begin position="421"/>
        <end position="478"/>
    </location>
</feature>
<keyword evidence="1" id="KW-0479">Metal-binding</keyword>
<organism evidence="10 11">
    <name type="scientific">Actinia tenebrosa</name>
    <name type="common">Australian red waratah sea anemone</name>
    <dbReference type="NCBI Taxonomy" id="6105"/>
    <lineage>
        <taxon>Eukaryota</taxon>
        <taxon>Metazoa</taxon>
        <taxon>Cnidaria</taxon>
        <taxon>Anthozoa</taxon>
        <taxon>Hexacorallia</taxon>
        <taxon>Actiniaria</taxon>
        <taxon>Actiniidae</taxon>
        <taxon>Actinia</taxon>
    </lineage>
</organism>
<accession>A0A6P8HJU3</accession>
<dbReference type="PANTHER" id="PTHR44029">
    <property type="entry name" value="DNAJ HOMOLOG SUBFAMILY C MEMBER 21"/>
    <property type="match status" value="1"/>
</dbReference>
<dbReference type="PROSITE" id="PS50076">
    <property type="entry name" value="DNAJ_2"/>
    <property type="match status" value="1"/>
</dbReference>
<dbReference type="Pfam" id="PF21884">
    <property type="entry name" value="ZUO1-like_ZHD"/>
    <property type="match status" value="1"/>
</dbReference>
<feature type="compositionally biased region" description="Basic and acidic residues" evidence="7">
    <location>
        <begin position="432"/>
        <end position="460"/>
    </location>
</feature>
<dbReference type="GO" id="GO:0008270">
    <property type="term" value="F:zinc ion binding"/>
    <property type="evidence" value="ECO:0007669"/>
    <property type="project" value="UniProtKB-KW"/>
</dbReference>
<dbReference type="SMART" id="SM00271">
    <property type="entry name" value="DnaJ"/>
    <property type="match status" value="1"/>
</dbReference>
<feature type="region of interest" description="Disordered" evidence="7">
    <location>
        <begin position="580"/>
        <end position="606"/>
    </location>
</feature>
<evidence type="ECO:0000259" key="9">
    <source>
        <dbReference type="PROSITE" id="PS50157"/>
    </source>
</evidence>
<feature type="coiled-coil region" evidence="6">
    <location>
        <begin position="182"/>
        <end position="253"/>
    </location>
</feature>
<keyword evidence="3" id="KW-0862">Zinc</keyword>
<dbReference type="FunCoup" id="A0A6P8HJU3">
    <property type="interactions" value="1620"/>
</dbReference>
<dbReference type="InterPro" id="IPR018253">
    <property type="entry name" value="DnaJ_domain_CS"/>
</dbReference>
<dbReference type="GeneID" id="116293373"/>
<dbReference type="CDD" id="cd06257">
    <property type="entry name" value="DnaJ"/>
    <property type="match status" value="1"/>
</dbReference>
<evidence type="ECO:0000256" key="1">
    <source>
        <dbReference type="ARBA" id="ARBA00022723"/>
    </source>
</evidence>
<dbReference type="Gene3D" id="1.10.287.110">
    <property type="entry name" value="DnaJ domain"/>
    <property type="match status" value="1"/>
</dbReference>
<evidence type="ECO:0000256" key="2">
    <source>
        <dbReference type="ARBA" id="ARBA00022771"/>
    </source>
</evidence>
<feature type="compositionally biased region" description="Low complexity" evidence="7">
    <location>
        <begin position="531"/>
        <end position="544"/>
    </location>
</feature>
<keyword evidence="10" id="KW-1185">Reference proteome</keyword>
<feature type="domain" description="C2H2-type" evidence="9">
    <location>
        <begin position="557"/>
        <end position="586"/>
    </location>
</feature>
<dbReference type="InterPro" id="IPR003604">
    <property type="entry name" value="Matrin/U1-like-C_Znf_C2H2"/>
</dbReference>
<dbReference type="InterPro" id="IPR054076">
    <property type="entry name" value="ZUO1-like_ZHD"/>
</dbReference>
<evidence type="ECO:0000313" key="11">
    <source>
        <dbReference type="RefSeq" id="XP_031556654.1"/>
    </source>
</evidence>
<dbReference type="Pfam" id="PF00226">
    <property type="entry name" value="DnaJ"/>
    <property type="match status" value="1"/>
</dbReference>
<evidence type="ECO:0000256" key="4">
    <source>
        <dbReference type="ARBA" id="ARBA00074367"/>
    </source>
</evidence>
<feature type="domain" description="C2H2-type" evidence="9">
    <location>
        <begin position="302"/>
        <end position="331"/>
    </location>
</feature>
<reference evidence="11" key="1">
    <citation type="submission" date="2025-08" db="UniProtKB">
        <authorList>
            <consortium name="RefSeq"/>
        </authorList>
    </citation>
    <scope>IDENTIFICATION</scope>
    <source>
        <tissue evidence="11">Tentacle</tissue>
    </source>
</reference>
<dbReference type="OrthoDB" id="552049at2759"/>
<protein>
    <recommendedName>
        <fullName evidence="4">DnaJ homolog subfamily C member 21</fullName>
    </recommendedName>
</protein>
<dbReference type="RefSeq" id="XP_031556654.1">
    <property type="nucleotide sequence ID" value="XM_031700794.1"/>
</dbReference>
<dbReference type="InterPro" id="IPR051964">
    <property type="entry name" value="Chaperone_stress_response"/>
</dbReference>
<evidence type="ECO:0000256" key="5">
    <source>
        <dbReference type="PROSITE-ProRule" id="PRU00042"/>
    </source>
</evidence>
<dbReference type="InterPro" id="IPR036236">
    <property type="entry name" value="Znf_C2H2_sf"/>
</dbReference>
<dbReference type="GO" id="GO:0003676">
    <property type="term" value="F:nucleic acid binding"/>
    <property type="evidence" value="ECO:0007669"/>
    <property type="project" value="InterPro"/>
</dbReference>
<dbReference type="Pfam" id="PF12171">
    <property type="entry name" value="zf-C2H2_jaz"/>
    <property type="match status" value="1"/>
</dbReference>
<dbReference type="AlphaFoldDB" id="A0A6P8HJU3"/>
<feature type="compositionally biased region" description="Basic residues" evidence="7">
    <location>
        <begin position="596"/>
        <end position="606"/>
    </location>
</feature>
<dbReference type="InterPro" id="IPR022755">
    <property type="entry name" value="Znf_C2H2_jaz"/>
</dbReference>
<dbReference type="SMART" id="SM00451">
    <property type="entry name" value="ZnF_U1"/>
    <property type="match status" value="2"/>
</dbReference>
<dbReference type="InParanoid" id="A0A6P8HJU3"/>
<dbReference type="SMART" id="SM00355">
    <property type="entry name" value="ZnF_C2H2"/>
    <property type="match status" value="2"/>
</dbReference>
<feature type="region of interest" description="Disordered" evidence="7">
    <location>
        <begin position="495"/>
        <end position="556"/>
    </location>
</feature>